<evidence type="ECO:0000256" key="4">
    <source>
        <dbReference type="SAM" id="MobiDB-lite"/>
    </source>
</evidence>
<keyword evidence="6" id="KW-1185">Reference proteome</keyword>
<evidence type="ECO:0000256" key="1">
    <source>
        <dbReference type="ARBA" id="ARBA00022737"/>
    </source>
</evidence>
<dbReference type="InterPro" id="IPR019734">
    <property type="entry name" value="TPR_rpt"/>
</dbReference>
<feature type="repeat" description="TPR" evidence="3">
    <location>
        <begin position="170"/>
        <end position="203"/>
    </location>
</feature>
<organism evidence="5 6">
    <name type="scientific">Orchesella dallaii</name>
    <dbReference type="NCBI Taxonomy" id="48710"/>
    <lineage>
        <taxon>Eukaryota</taxon>
        <taxon>Metazoa</taxon>
        <taxon>Ecdysozoa</taxon>
        <taxon>Arthropoda</taxon>
        <taxon>Hexapoda</taxon>
        <taxon>Collembola</taxon>
        <taxon>Entomobryomorpha</taxon>
        <taxon>Entomobryoidea</taxon>
        <taxon>Orchesellidae</taxon>
        <taxon>Orchesellinae</taxon>
        <taxon>Orchesella</taxon>
    </lineage>
</organism>
<proteinExistence type="predicted"/>
<evidence type="ECO:0008006" key="7">
    <source>
        <dbReference type="Google" id="ProtNLM"/>
    </source>
</evidence>
<dbReference type="Proteomes" id="UP001642540">
    <property type="component" value="Unassembled WGS sequence"/>
</dbReference>
<protein>
    <recommendedName>
        <fullName evidence="7">Tetratricopeptide repeat protein 1</fullName>
    </recommendedName>
</protein>
<feature type="region of interest" description="Disordered" evidence="4">
    <location>
        <begin position="1"/>
        <end position="75"/>
    </location>
</feature>
<dbReference type="InterPro" id="IPR011990">
    <property type="entry name" value="TPR-like_helical_dom_sf"/>
</dbReference>
<dbReference type="PANTHER" id="PTHR46014:SF1">
    <property type="entry name" value="TETRATRICOPEPTIDE REPEAT PROTEIN 1"/>
    <property type="match status" value="1"/>
</dbReference>
<accession>A0ABP1Q631</accession>
<name>A0ABP1Q631_9HEXA</name>
<keyword evidence="2 3" id="KW-0802">TPR repeat</keyword>
<feature type="compositionally biased region" description="Polar residues" evidence="4">
    <location>
        <begin position="9"/>
        <end position="23"/>
    </location>
</feature>
<sequence length="239" mass="27367">MDEPAKLNENVSSNSEIPANNSENDVEQSKEQLNTQDFEKLALNDEAREGNEQDKKEDEPSESKEPNLADDFVDEDALKVEEEKLTPEELSDRLTKAKVLKDNGNEEFKEEKFKEAILSYTKGLLQCPLCEKDLRSILYANRGAAKIKIGCKDLAVMDCSKSLEYNPNYMKSLIRRAKLYEELDKLDEALEDYKKIVSLDPANREAHIATQRLPPIINERNEKLKTEMLGRFKIGTGWH</sequence>
<dbReference type="InterPro" id="IPR013105">
    <property type="entry name" value="TPR_2"/>
</dbReference>
<evidence type="ECO:0000313" key="5">
    <source>
        <dbReference type="EMBL" id="CAL8087187.1"/>
    </source>
</evidence>
<feature type="compositionally biased region" description="Basic and acidic residues" evidence="4">
    <location>
        <begin position="37"/>
        <end position="67"/>
    </location>
</feature>
<evidence type="ECO:0000256" key="2">
    <source>
        <dbReference type="ARBA" id="ARBA00022803"/>
    </source>
</evidence>
<dbReference type="SUPFAM" id="SSF48452">
    <property type="entry name" value="TPR-like"/>
    <property type="match status" value="1"/>
</dbReference>
<dbReference type="InterPro" id="IPR052769">
    <property type="entry name" value="TPR_domain_protein"/>
</dbReference>
<evidence type="ECO:0000313" key="6">
    <source>
        <dbReference type="Proteomes" id="UP001642540"/>
    </source>
</evidence>
<dbReference type="Pfam" id="PF07719">
    <property type="entry name" value="TPR_2"/>
    <property type="match status" value="1"/>
</dbReference>
<dbReference type="EMBL" id="CAXLJM020000020">
    <property type="protein sequence ID" value="CAL8087187.1"/>
    <property type="molecule type" value="Genomic_DNA"/>
</dbReference>
<dbReference type="PROSITE" id="PS50005">
    <property type="entry name" value="TPR"/>
    <property type="match status" value="1"/>
</dbReference>
<keyword evidence="1" id="KW-0677">Repeat</keyword>
<dbReference type="SMART" id="SM00028">
    <property type="entry name" value="TPR"/>
    <property type="match status" value="3"/>
</dbReference>
<gene>
    <name evidence="5" type="ORF">ODALV1_LOCUS6657</name>
</gene>
<dbReference type="Gene3D" id="1.25.40.10">
    <property type="entry name" value="Tetratricopeptide repeat domain"/>
    <property type="match status" value="1"/>
</dbReference>
<dbReference type="PANTHER" id="PTHR46014">
    <property type="entry name" value="TETRATRICOPEPTIDE REPEAT PROTEIN 1"/>
    <property type="match status" value="1"/>
</dbReference>
<reference evidence="5 6" key="1">
    <citation type="submission" date="2024-08" db="EMBL/GenBank/DDBJ databases">
        <authorList>
            <person name="Cucini C."/>
            <person name="Frati F."/>
        </authorList>
    </citation>
    <scope>NUCLEOTIDE SEQUENCE [LARGE SCALE GENOMIC DNA]</scope>
</reference>
<comment type="caution">
    <text evidence="5">The sequence shown here is derived from an EMBL/GenBank/DDBJ whole genome shotgun (WGS) entry which is preliminary data.</text>
</comment>
<evidence type="ECO:0000256" key="3">
    <source>
        <dbReference type="PROSITE-ProRule" id="PRU00339"/>
    </source>
</evidence>